<dbReference type="EMBL" id="LAZR01061212">
    <property type="protein sequence ID" value="KKK64037.1"/>
    <property type="molecule type" value="Genomic_DNA"/>
</dbReference>
<dbReference type="Pfam" id="PF00205">
    <property type="entry name" value="TPP_enzyme_M"/>
    <property type="match status" value="1"/>
</dbReference>
<evidence type="ECO:0000256" key="1">
    <source>
        <dbReference type="ARBA" id="ARBA00007812"/>
    </source>
</evidence>
<feature type="non-terminal residue" evidence="4">
    <location>
        <position position="1"/>
    </location>
</feature>
<dbReference type="GO" id="GO:0009099">
    <property type="term" value="P:L-valine biosynthetic process"/>
    <property type="evidence" value="ECO:0007669"/>
    <property type="project" value="TreeGrafter"/>
</dbReference>
<dbReference type="InterPro" id="IPR029035">
    <property type="entry name" value="DHS-like_NAD/FAD-binding_dom"/>
</dbReference>
<accession>A0A0F8X4N3</accession>
<dbReference type="AlphaFoldDB" id="A0A0F8X4N3"/>
<dbReference type="PANTHER" id="PTHR18968:SF13">
    <property type="entry name" value="ACETOLACTATE SYNTHASE CATALYTIC SUBUNIT, MITOCHONDRIAL"/>
    <property type="match status" value="1"/>
</dbReference>
<dbReference type="GO" id="GO:0005948">
    <property type="term" value="C:acetolactate synthase complex"/>
    <property type="evidence" value="ECO:0007669"/>
    <property type="project" value="TreeGrafter"/>
</dbReference>
<gene>
    <name evidence="4" type="ORF">LCGC14_2988260</name>
</gene>
<dbReference type="Gene3D" id="3.40.50.970">
    <property type="match status" value="1"/>
</dbReference>
<dbReference type="GO" id="GO:0030976">
    <property type="term" value="F:thiamine pyrophosphate binding"/>
    <property type="evidence" value="ECO:0007669"/>
    <property type="project" value="InterPro"/>
</dbReference>
<evidence type="ECO:0008006" key="5">
    <source>
        <dbReference type="Google" id="ProtNLM"/>
    </source>
</evidence>
<protein>
    <recommendedName>
        <fullName evidence="5">Thiamine pyrophosphate enzyme central domain-containing protein</fullName>
    </recommendedName>
</protein>
<dbReference type="InterPro" id="IPR045229">
    <property type="entry name" value="TPP_enz"/>
</dbReference>
<dbReference type="SUPFAM" id="SSF52518">
    <property type="entry name" value="Thiamin diphosphate-binding fold (THDP-binding)"/>
    <property type="match status" value="1"/>
</dbReference>
<dbReference type="CDD" id="cd00568">
    <property type="entry name" value="TPP_enzymes"/>
    <property type="match status" value="1"/>
</dbReference>
<dbReference type="GO" id="GO:0050660">
    <property type="term" value="F:flavin adenine dinucleotide binding"/>
    <property type="evidence" value="ECO:0007669"/>
    <property type="project" value="TreeGrafter"/>
</dbReference>
<organism evidence="4">
    <name type="scientific">marine sediment metagenome</name>
    <dbReference type="NCBI Taxonomy" id="412755"/>
    <lineage>
        <taxon>unclassified sequences</taxon>
        <taxon>metagenomes</taxon>
        <taxon>ecological metagenomes</taxon>
    </lineage>
</organism>
<dbReference type="PANTHER" id="PTHR18968">
    <property type="entry name" value="THIAMINE PYROPHOSPHATE ENZYMES"/>
    <property type="match status" value="1"/>
</dbReference>
<feature type="domain" description="Thiamine pyrophosphate enzyme central" evidence="2">
    <location>
        <begin position="97"/>
        <end position="235"/>
    </location>
</feature>
<comment type="caution">
    <text evidence="4">The sequence shown here is derived from an EMBL/GenBank/DDBJ whole genome shotgun (WGS) entry which is preliminary data.</text>
</comment>
<reference evidence="4" key="1">
    <citation type="journal article" date="2015" name="Nature">
        <title>Complex archaea that bridge the gap between prokaryotes and eukaryotes.</title>
        <authorList>
            <person name="Spang A."/>
            <person name="Saw J.H."/>
            <person name="Jorgensen S.L."/>
            <person name="Zaremba-Niedzwiedzka K."/>
            <person name="Martijn J."/>
            <person name="Lind A.E."/>
            <person name="van Eijk R."/>
            <person name="Schleper C."/>
            <person name="Guy L."/>
            <person name="Ettema T.J."/>
        </authorList>
    </citation>
    <scope>NUCLEOTIDE SEQUENCE</scope>
</reference>
<evidence type="ECO:0000259" key="3">
    <source>
        <dbReference type="Pfam" id="PF02775"/>
    </source>
</evidence>
<dbReference type="InterPro" id="IPR011766">
    <property type="entry name" value="TPP_enzyme_TPP-bd"/>
</dbReference>
<dbReference type="GO" id="GO:0009097">
    <property type="term" value="P:isoleucine biosynthetic process"/>
    <property type="evidence" value="ECO:0007669"/>
    <property type="project" value="TreeGrafter"/>
</dbReference>
<feature type="domain" description="Thiamine pyrophosphate enzyme TPP-binding" evidence="3">
    <location>
        <begin position="296"/>
        <end position="367"/>
    </location>
</feature>
<dbReference type="GO" id="GO:0003984">
    <property type="term" value="F:acetolactate synthase activity"/>
    <property type="evidence" value="ECO:0007669"/>
    <property type="project" value="TreeGrafter"/>
</dbReference>
<dbReference type="GO" id="GO:0000287">
    <property type="term" value="F:magnesium ion binding"/>
    <property type="evidence" value="ECO:0007669"/>
    <property type="project" value="InterPro"/>
</dbReference>
<comment type="similarity">
    <text evidence="1">Belongs to the TPP enzyme family.</text>
</comment>
<dbReference type="InterPro" id="IPR012000">
    <property type="entry name" value="Thiamin_PyroP_enz_cen_dom"/>
</dbReference>
<dbReference type="Gene3D" id="3.40.50.1220">
    <property type="entry name" value="TPP-binding domain"/>
    <property type="match status" value="1"/>
</dbReference>
<feature type="non-terminal residue" evidence="4">
    <location>
        <position position="367"/>
    </location>
</feature>
<dbReference type="SUPFAM" id="SSF52467">
    <property type="entry name" value="DHS-like NAD/FAD-binding domain"/>
    <property type="match status" value="1"/>
</dbReference>
<proteinExistence type="inferred from homology"/>
<evidence type="ECO:0000313" key="4">
    <source>
        <dbReference type="EMBL" id="KKK64037.1"/>
    </source>
</evidence>
<dbReference type="InterPro" id="IPR029061">
    <property type="entry name" value="THDP-binding"/>
</dbReference>
<name>A0A0F8X4N3_9ZZZZ</name>
<evidence type="ECO:0000259" key="2">
    <source>
        <dbReference type="Pfam" id="PF00205"/>
    </source>
</evidence>
<sequence length="367" mass="39519">GQYGVYQTMTGDYGAADIQSTLRGITKFCTYATEPQDAVYGTQLALKHASLPRRGPAAVIMKTTIIKREVTVNPKVKLYPTYGYLSYTPARPDQGAIDTLAGYLNKARYPVIVAGHGAVEADIGKKLQNLASSVGCAVATSYNGKGVIDETSEIAVGMLGTWGCPTANRILKAADLIIILGASMGPDYTRFRDPTMIRPGDQILVQVDHDPRNSGWVYPVNLAITGDVGDVIDYLNQCRLDRTKKQDRIQWIDNIKKATNYYTPPSLPSAPGSLHNTDVVGILQSFLSSNDILTLDAGSNRIWATHNLRIKHPHQLLMPGGIGGMGWGGPAAAAAQMIYPNKRVTSLAGDGGFLMTIDVVATCVQHN</sequence>
<dbReference type="Pfam" id="PF02775">
    <property type="entry name" value="TPP_enzyme_C"/>
    <property type="match status" value="1"/>
</dbReference>